<proteinExistence type="predicted"/>
<name>A0A3P7NA02_DIBLA</name>
<dbReference type="Proteomes" id="UP000281553">
    <property type="component" value="Unassembled WGS sequence"/>
</dbReference>
<gene>
    <name evidence="2" type="ORF">DILT_LOCUS16331</name>
</gene>
<evidence type="ECO:0000313" key="3">
    <source>
        <dbReference type="Proteomes" id="UP000281553"/>
    </source>
</evidence>
<feature type="compositionally biased region" description="Acidic residues" evidence="1">
    <location>
        <begin position="323"/>
        <end position="334"/>
    </location>
</feature>
<sequence length="532" mass="59346">MSTAYGQKLYDAFQDYDQGLVAPGVYNDDPYADTWGPMQQQLSYLPDEDIMGEEGEGYGADYQTFAPISEVDEEIRQESSRCSNLSTTSSSPSFEDTSFVLNSRCRHLSLEVGSAGAANRLHGRTSSYPLLSNVKKYASTCQKIFHASLCQKPSDLQMYENIGETQGSPTSPYSLRGIYAYEPRSLLHAATRQLDTNFWDASNMKRILNLPSNRAQVCLEEQPFFHLIIRQTPIEYSYVRSETQPATTNFQSVALQESRTVSANEGDSHPTEVPEDTARMFSQTVENSLLQLWDGAECLYEERRQEEAEMPNIIIMPENVYTSEDDEEEEEGNEEGGGSVYQKNTSSPIPDKADELFLSIRRCRNFENISQLSLSPVPEENGDVSRLDFNSKAGVATAKTEYSDQGLIWETNYSASLDGLPVHRWGRLSKPQFSSASVAVGDAVAGLSIFAEDQILEKQDDQEWASLLPPSECILQSAKGFSTKLEEMVHLDENEEFDVADLGTSTGQVCTKKIILNVHNNAVVFGYRGIFV</sequence>
<reference evidence="2 3" key="1">
    <citation type="submission" date="2018-11" db="EMBL/GenBank/DDBJ databases">
        <authorList>
            <consortium name="Pathogen Informatics"/>
        </authorList>
    </citation>
    <scope>NUCLEOTIDE SEQUENCE [LARGE SCALE GENOMIC DNA]</scope>
</reference>
<evidence type="ECO:0000256" key="1">
    <source>
        <dbReference type="SAM" id="MobiDB-lite"/>
    </source>
</evidence>
<accession>A0A3P7NA02</accession>
<dbReference type="OrthoDB" id="6262250at2759"/>
<protein>
    <submittedName>
        <fullName evidence="2">Uncharacterized protein</fullName>
    </submittedName>
</protein>
<organism evidence="2 3">
    <name type="scientific">Dibothriocephalus latus</name>
    <name type="common">Fish tapeworm</name>
    <name type="synonym">Diphyllobothrium latum</name>
    <dbReference type="NCBI Taxonomy" id="60516"/>
    <lineage>
        <taxon>Eukaryota</taxon>
        <taxon>Metazoa</taxon>
        <taxon>Spiralia</taxon>
        <taxon>Lophotrochozoa</taxon>
        <taxon>Platyhelminthes</taxon>
        <taxon>Cestoda</taxon>
        <taxon>Eucestoda</taxon>
        <taxon>Diphyllobothriidea</taxon>
        <taxon>Diphyllobothriidae</taxon>
        <taxon>Dibothriocephalus</taxon>
    </lineage>
</organism>
<dbReference type="AlphaFoldDB" id="A0A3P7NA02"/>
<dbReference type="EMBL" id="UYRU01084259">
    <property type="protein sequence ID" value="VDN33783.1"/>
    <property type="molecule type" value="Genomic_DNA"/>
</dbReference>
<feature type="region of interest" description="Disordered" evidence="1">
    <location>
        <begin position="320"/>
        <end position="349"/>
    </location>
</feature>
<keyword evidence="3" id="KW-1185">Reference proteome</keyword>
<evidence type="ECO:0000313" key="2">
    <source>
        <dbReference type="EMBL" id="VDN33783.1"/>
    </source>
</evidence>